<feature type="non-terminal residue" evidence="1">
    <location>
        <position position="106"/>
    </location>
</feature>
<dbReference type="Gene3D" id="3.50.50.60">
    <property type="entry name" value="FAD/NAD(P)-binding domain"/>
    <property type="match status" value="1"/>
</dbReference>
<evidence type="ECO:0000313" key="2">
    <source>
        <dbReference type="Proteomes" id="UP000263489"/>
    </source>
</evidence>
<dbReference type="PANTHER" id="PTHR43876:SF7">
    <property type="entry name" value="UBIQUINONE BIOSYNTHESIS MONOOXYGENASE COQ6, MITOCHONDRIAL"/>
    <property type="match status" value="1"/>
</dbReference>
<accession>A0A352IZG2</accession>
<dbReference type="AlphaFoldDB" id="A0A352IZG2"/>
<dbReference type="PANTHER" id="PTHR43876">
    <property type="entry name" value="UBIQUINONE BIOSYNTHESIS MONOOXYGENASE COQ6, MITOCHONDRIAL"/>
    <property type="match status" value="1"/>
</dbReference>
<comment type="caution">
    <text evidence="1">The sequence shown here is derived from an EMBL/GenBank/DDBJ whole genome shotgun (WGS) entry which is preliminary data.</text>
</comment>
<protein>
    <submittedName>
        <fullName evidence="1">2-octaprenyl-3-methyl-6-methoxy-1,4-benzoquinol hydroxylase</fullName>
    </submittedName>
</protein>
<evidence type="ECO:0000313" key="1">
    <source>
        <dbReference type="EMBL" id="HBC36845.1"/>
    </source>
</evidence>
<dbReference type="Proteomes" id="UP000263489">
    <property type="component" value="Unassembled WGS sequence"/>
</dbReference>
<dbReference type="SUPFAM" id="SSF51905">
    <property type="entry name" value="FAD/NAD(P)-binding domain"/>
    <property type="match status" value="1"/>
</dbReference>
<proteinExistence type="predicted"/>
<organism evidence="1 2">
    <name type="scientific">Marinobacter adhaerens</name>
    <dbReference type="NCBI Taxonomy" id="1033846"/>
    <lineage>
        <taxon>Bacteria</taxon>
        <taxon>Pseudomonadati</taxon>
        <taxon>Pseudomonadota</taxon>
        <taxon>Gammaproteobacteria</taxon>
        <taxon>Pseudomonadales</taxon>
        <taxon>Marinobacteraceae</taxon>
        <taxon>Marinobacter</taxon>
    </lineage>
</organism>
<sequence>MSEAQTFDILVAGGGMIGSALALGLSRQGWHVGLVEGSGHESLVEAPDSATTVADFEPRVSAISVASQQLLEQLGVWSEVTAGRHCPYQTMTVWDGDGTGRIQFEA</sequence>
<gene>
    <name evidence="1" type="ORF">DC045_21560</name>
</gene>
<dbReference type="EMBL" id="DNNA01000328">
    <property type="protein sequence ID" value="HBC36845.1"/>
    <property type="molecule type" value="Genomic_DNA"/>
</dbReference>
<dbReference type="InterPro" id="IPR036188">
    <property type="entry name" value="FAD/NAD-bd_sf"/>
</dbReference>
<dbReference type="InterPro" id="IPR051205">
    <property type="entry name" value="UbiH/COQ6_monooxygenase"/>
</dbReference>
<reference evidence="1 2" key="1">
    <citation type="journal article" date="2018" name="Nat. Biotechnol.">
        <title>A standardized bacterial taxonomy based on genome phylogeny substantially revises the tree of life.</title>
        <authorList>
            <person name="Parks D.H."/>
            <person name="Chuvochina M."/>
            <person name="Waite D.W."/>
            <person name="Rinke C."/>
            <person name="Skarshewski A."/>
            <person name="Chaumeil P.A."/>
            <person name="Hugenholtz P."/>
        </authorList>
    </citation>
    <scope>NUCLEOTIDE SEQUENCE [LARGE SCALE GENOMIC DNA]</scope>
    <source>
        <strain evidence="1">UBA9380</strain>
    </source>
</reference>
<name>A0A352IZG2_9GAMM</name>